<dbReference type="GeneID" id="88774137"/>
<dbReference type="AlphaFoldDB" id="A0A4P9IXJ2"/>
<accession>A0A4P9IXJ2</accession>
<keyword evidence="1" id="KW-1133">Transmembrane helix</keyword>
<sequence length="83" mass="9418">MSFKVKHYAAKTIKTSYAMEWEMLLTELVIGLLCSVFAYLGFKASVLLIFVANLFIAVCCFSLITFSIVMLIKEKLEPKNSEK</sequence>
<dbReference type="EMBL" id="CP040558">
    <property type="protein sequence ID" value="QCU73057.1"/>
    <property type="molecule type" value="Genomic_DNA"/>
</dbReference>
<evidence type="ECO:0000313" key="2">
    <source>
        <dbReference type="EMBL" id="QCU73057.1"/>
    </source>
</evidence>
<keyword evidence="1" id="KW-0812">Transmembrane</keyword>
<feature type="transmembrane region" description="Helical" evidence="1">
    <location>
        <begin position="46"/>
        <end position="72"/>
    </location>
</feature>
<protein>
    <submittedName>
        <fullName evidence="2">Uncharacterized protein</fullName>
    </submittedName>
</protein>
<proteinExistence type="predicted"/>
<organism evidence="2 3">
    <name type="scientific">Pseudoalteromonas distincta</name>
    <dbReference type="NCBI Taxonomy" id="77608"/>
    <lineage>
        <taxon>Bacteria</taxon>
        <taxon>Pseudomonadati</taxon>
        <taxon>Pseudomonadota</taxon>
        <taxon>Gammaproteobacteria</taxon>
        <taxon>Alteromonadales</taxon>
        <taxon>Pseudoalteromonadaceae</taxon>
        <taxon>Pseudoalteromonas</taxon>
    </lineage>
</organism>
<gene>
    <name evidence="2" type="ORF">FFU37_00640</name>
</gene>
<evidence type="ECO:0000313" key="3">
    <source>
        <dbReference type="Proteomes" id="UP000310065"/>
    </source>
</evidence>
<dbReference type="RefSeq" id="WP_138488435.1">
    <property type="nucleotide sequence ID" value="NZ_CP040558.1"/>
</dbReference>
<keyword evidence="1" id="KW-0472">Membrane</keyword>
<feature type="transmembrane region" description="Helical" evidence="1">
    <location>
        <begin position="21"/>
        <end position="40"/>
    </location>
</feature>
<reference evidence="2 3" key="1">
    <citation type="submission" date="2019-05" db="EMBL/GenBank/DDBJ databases">
        <title>Complete genome sequence of Pseudoalteromonas sp. 16-SW-7(T) isolated from the Okhotsk Sea, Russia.</title>
        <authorList>
            <person name="Nguyen T.H."/>
            <person name="Nedashkovskaya O.I."/>
            <person name="Kim S.-G."/>
        </authorList>
    </citation>
    <scope>NUCLEOTIDE SEQUENCE [LARGE SCALE GENOMIC DNA]</scope>
    <source>
        <strain evidence="2 3">16-SW-7</strain>
    </source>
</reference>
<dbReference type="KEGG" id="pdv:FFU37_00640"/>
<name>A0A4P9IXJ2_9GAMM</name>
<evidence type="ECO:0000256" key="1">
    <source>
        <dbReference type="SAM" id="Phobius"/>
    </source>
</evidence>
<dbReference type="Proteomes" id="UP000310065">
    <property type="component" value="Chromosome L1"/>
</dbReference>